<sequence length="51" mass="5497">MDMERAHNLDALFGKPLPQTMTKAMNCPKPSVKGVDARAGEEREAVAVLDG</sequence>
<feature type="region of interest" description="Disordered" evidence="1">
    <location>
        <begin position="19"/>
        <end position="51"/>
    </location>
</feature>
<feature type="compositionally biased region" description="Basic and acidic residues" evidence="1">
    <location>
        <begin position="35"/>
        <end position="45"/>
    </location>
</feature>
<dbReference type="Proteomes" id="UP000836404">
    <property type="component" value="Unassembled WGS sequence"/>
</dbReference>
<evidence type="ECO:0000256" key="1">
    <source>
        <dbReference type="SAM" id="MobiDB-lite"/>
    </source>
</evidence>
<keyword evidence="3" id="KW-1185">Reference proteome</keyword>
<gene>
    <name evidence="2" type="ORF">JKILLFL_G7372</name>
</gene>
<reference evidence="2 3" key="1">
    <citation type="submission" date="2020-10" db="EMBL/GenBank/DDBJ databases">
        <authorList>
            <person name="Sedaghatjoo S."/>
        </authorList>
    </citation>
    <scope>NUCLEOTIDE SEQUENCE [LARGE SCALE GENOMIC DNA]</scope>
    <source>
        <strain evidence="2 3">LLFL</strain>
    </source>
</reference>
<dbReference type="EMBL" id="CAJHJF010007594">
    <property type="protein sequence ID" value="CAD6963923.1"/>
    <property type="molecule type" value="Genomic_DNA"/>
</dbReference>
<evidence type="ECO:0000313" key="3">
    <source>
        <dbReference type="Proteomes" id="UP000836404"/>
    </source>
</evidence>
<dbReference type="AlphaFoldDB" id="A0A9N8M905"/>
<accession>A0A9N8M905</accession>
<comment type="caution">
    <text evidence="2">The sequence shown here is derived from an EMBL/GenBank/DDBJ whole genome shotgun (WGS) entry which is preliminary data.</text>
</comment>
<feature type="non-terminal residue" evidence="2">
    <location>
        <position position="51"/>
    </location>
</feature>
<evidence type="ECO:0000313" key="2">
    <source>
        <dbReference type="EMBL" id="CAD6963923.1"/>
    </source>
</evidence>
<protein>
    <submittedName>
        <fullName evidence="2">Uncharacterized protein</fullName>
    </submittedName>
</protein>
<organism evidence="2 3">
    <name type="scientific">Tilletia laevis</name>
    <dbReference type="NCBI Taxonomy" id="157183"/>
    <lineage>
        <taxon>Eukaryota</taxon>
        <taxon>Fungi</taxon>
        <taxon>Dikarya</taxon>
        <taxon>Basidiomycota</taxon>
        <taxon>Ustilaginomycotina</taxon>
        <taxon>Exobasidiomycetes</taxon>
        <taxon>Tilletiales</taxon>
        <taxon>Tilletiaceae</taxon>
        <taxon>Tilletia</taxon>
    </lineage>
</organism>
<proteinExistence type="predicted"/>
<name>A0A9N8M905_9BASI</name>